<keyword evidence="1" id="KW-0472">Membrane</keyword>
<evidence type="ECO:0000313" key="2">
    <source>
        <dbReference type="EMBL" id="EEP67351.1"/>
    </source>
</evidence>
<evidence type="ECO:0000256" key="1">
    <source>
        <dbReference type="SAM" id="Phobius"/>
    </source>
</evidence>
<feature type="transmembrane region" description="Helical" evidence="1">
    <location>
        <begin position="80"/>
        <end position="99"/>
    </location>
</feature>
<dbReference type="Proteomes" id="UP000003009">
    <property type="component" value="Unassembled WGS sequence"/>
</dbReference>
<dbReference type="HOGENOM" id="CLU_2011648_0_0_4"/>
<keyword evidence="1" id="KW-0812">Transmembrane</keyword>
<dbReference type="EMBL" id="ACJW02000003">
    <property type="protein sequence ID" value="EEP67351.1"/>
    <property type="molecule type" value="Genomic_DNA"/>
</dbReference>
<keyword evidence="3" id="KW-1185">Reference proteome</keyword>
<comment type="caution">
    <text evidence="2">The sequence shown here is derived from an EMBL/GenBank/DDBJ whole genome shotgun (WGS) entry which is preliminary data.</text>
</comment>
<dbReference type="STRING" id="629741.GCWU000324_01598"/>
<proteinExistence type="predicted"/>
<feature type="transmembrane region" description="Helical" evidence="1">
    <location>
        <begin position="57"/>
        <end position="74"/>
    </location>
</feature>
<organism evidence="2 3">
    <name type="scientific">Kingella oralis ATCC 51147</name>
    <dbReference type="NCBI Taxonomy" id="629741"/>
    <lineage>
        <taxon>Bacteria</taxon>
        <taxon>Pseudomonadati</taxon>
        <taxon>Pseudomonadota</taxon>
        <taxon>Betaproteobacteria</taxon>
        <taxon>Neisseriales</taxon>
        <taxon>Neisseriaceae</taxon>
        <taxon>Kingella</taxon>
    </lineage>
</organism>
<accession>C4GKU2</accession>
<feature type="transmembrane region" description="Helical" evidence="1">
    <location>
        <begin position="29"/>
        <end position="50"/>
    </location>
</feature>
<gene>
    <name evidence="2" type="ORF">GCWU000324_01598</name>
</gene>
<name>C4GKU2_9NEIS</name>
<keyword evidence="1" id="KW-1133">Transmembrane helix</keyword>
<feature type="transmembrane region" description="Helical" evidence="1">
    <location>
        <begin position="7"/>
        <end position="23"/>
    </location>
</feature>
<reference evidence="2" key="1">
    <citation type="submission" date="2009-04" db="EMBL/GenBank/DDBJ databases">
        <authorList>
            <person name="Weinstock G."/>
            <person name="Sodergren E."/>
            <person name="Clifton S."/>
            <person name="Fulton L."/>
            <person name="Fulton B."/>
            <person name="Courtney L."/>
            <person name="Fronick C."/>
            <person name="Harrison M."/>
            <person name="Strong C."/>
            <person name="Farmer C."/>
            <person name="Delahaunty K."/>
            <person name="Markovic C."/>
            <person name="Hall O."/>
            <person name="Minx P."/>
            <person name="Tomlinson C."/>
            <person name="Mitreva M."/>
            <person name="Nelson J."/>
            <person name="Hou S."/>
            <person name="Wollam A."/>
            <person name="Pepin K.H."/>
            <person name="Johnson M."/>
            <person name="Bhonagiri V."/>
            <person name="Nash W.E."/>
            <person name="Warren W."/>
            <person name="Chinwalla A."/>
            <person name="Mardis E.R."/>
            <person name="Wilson R.K."/>
        </authorList>
    </citation>
    <scope>NUCLEOTIDE SEQUENCE [LARGE SCALE GENOMIC DNA]</scope>
    <source>
        <strain evidence="2">ATCC 51147</strain>
    </source>
</reference>
<protein>
    <submittedName>
        <fullName evidence="2">Uncharacterized protein</fullName>
    </submittedName>
</protein>
<dbReference type="AlphaFoldDB" id="C4GKU2"/>
<sequence>MSMKQSSLALPLFLIIAGALWLLKSMDLFPSTANIVAFALFASGVLVFALDGFNKQTVVSAPLLMYIGGVLYLVNEYEYATAPFIALGMVFSGCLMLLARSNAVPHKRSAGSGQNHQP</sequence>
<evidence type="ECO:0000313" key="3">
    <source>
        <dbReference type="Proteomes" id="UP000003009"/>
    </source>
</evidence>